<organism evidence="2">
    <name type="scientific">Solanum chacoense</name>
    <name type="common">Chaco potato</name>
    <dbReference type="NCBI Taxonomy" id="4108"/>
    <lineage>
        <taxon>Eukaryota</taxon>
        <taxon>Viridiplantae</taxon>
        <taxon>Streptophyta</taxon>
        <taxon>Embryophyta</taxon>
        <taxon>Tracheophyta</taxon>
        <taxon>Spermatophyta</taxon>
        <taxon>Magnoliopsida</taxon>
        <taxon>eudicotyledons</taxon>
        <taxon>Gunneridae</taxon>
        <taxon>Pentapetalae</taxon>
        <taxon>asterids</taxon>
        <taxon>lamiids</taxon>
        <taxon>Solanales</taxon>
        <taxon>Solanaceae</taxon>
        <taxon>Solanoideae</taxon>
        <taxon>Solaneae</taxon>
        <taxon>Solanum</taxon>
    </lineage>
</organism>
<reference evidence="2" key="1">
    <citation type="submission" date="2015-12" db="EMBL/GenBank/DDBJ databases">
        <title>Gene expression during late stages of embryo sac development: a critical building block for successful pollen-pistil interactions.</title>
        <authorList>
            <person name="Liu Y."/>
            <person name="Joly V."/>
            <person name="Sabar M."/>
            <person name="Matton D.P."/>
        </authorList>
    </citation>
    <scope>NUCLEOTIDE SEQUENCE</scope>
</reference>
<sequence>LNCFLLLISMRTFIMSWRTTIYTHTIFKAYFCIHIPFFGITQIHENLRMSCGSTTYTHVII</sequence>
<evidence type="ECO:0000313" key="2">
    <source>
        <dbReference type="EMBL" id="JAP09313.1"/>
    </source>
</evidence>
<evidence type="ECO:0000256" key="1">
    <source>
        <dbReference type="SAM" id="SignalP"/>
    </source>
</evidence>
<dbReference type="EMBL" id="GEDG01035247">
    <property type="protein sequence ID" value="JAP09313.1"/>
    <property type="molecule type" value="Transcribed_RNA"/>
</dbReference>
<keyword evidence="1" id="KW-0732">Signal</keyword>
<feature type="signal peptide" evidence="1">
    <location>
        <begin position="1"/>
        <end position="16"/>
    </location>
</feature>
<name>A0A0V0GM57_SOLCH</name>
<feature type="non-terminal residue" evidence="2">
    <location>
        <position position="1"/>
    </location>
</feature>
<accession>A0A0V0GM57</accession>
<feature type="chain" id="PRO_5006865394" evidence="1">
    <location>
        <begin position="17"/>
        <end position="61"/>
    </location>
</feature>
<protein>
    <submittedName>
        <fullName evidence="2">Putative ovule protein</fullName>
    </submittedName>
</protein>
<dbReference type="AlphaFoldDB" id="A0A0V0GM57"/>
<proteinExistence type="predicted"/>